<feature type="compositionally biased region" description="Low complexity" evidence="1">
    <location>
        <begin position="286"/>
        <end position="295"/>
    </location>
</feature>
<dbReference type="AlphaFoldDB" id="A0A1C7LMK8"/>
<dbReference type="EMBL" id="LUGG01000038">
    <property type="protein sequence ID" value="OBZ65840.1"/>
    <property type="molecule type" value="Genomic_DNA"/>
</dbReference>
<comment type="caution">
    <text evidence="2">The sequence shown here is derived from an EMBL/GenBank/DDBJ whole genome shotgun (WGS) entry which is preliminary data.</text>
</comment>
<dbReference type="Proteomes" id="UP000092993">
    <property type="component" value="Unassembled WGS sequence"/>
</dbReference>
<evidence type="ECO:0000313" key="2">
    <source>
        <dbReference type="EMBL" id="OBZ65840.1"/>
    </source>
</evidence>
<dbReference type="STRING" id="5627.A0A1C7LMK8"/>
<gene>
    <name evidence="2" type="ORF">A0H81_14082</name>
</gene>
<keyword evidence="3" id="KW-1185">Reference proteome</keyword>
<name>A0A1C7LMK8_GRIFR</name>
<feature type="compositionally biased region" description="Polar residues" evidence="1">
    <location>
        <begin position="253"/>
        <end position="268"/>
    </location>
</feature>
<reference evidence="2 3" key="1">
    <citation type="submission" date="2016-03" db="EMBL/GenBank/DDBJ databases">
        <title>Whole genome sequencing of Grifola frondosa 9006-11.</title>
        <authorList>
            <person name="Min B."/>
            <person name="Park H."/>
            <person name="Kim J.-G."/>
            <person name="Cho H."/>
            <person name="Oh Y.-L."/>
            <person name="Kong W.-S."/>
            <person name="Choi I.-G."/>
        </authorList>
    </citation>
    <scope>NUCLEOTIDE SEQUENCE [LARGE SCALE GENOMIC DNA]</scope>
    <source>
        <strain evidence="2 3">9006-11</strain>
    </source>
</reference>
<feature type="region of interest" description="Disordered" evidence="1">
    <location>
        <begin position="253"/>
        <end position="305"/>
    </location>
</feature>
<evidence type="ECO:0000313" key="3">
    <source>
        <dbReference type="Proteomes" id="UP000092993"/>
    </source>
</evidence>
<accession>A0A1C7LMK8</accession>
<sequence>MADPHNIPVNARHLNPASLAALRDCLGRDARYNLYQDRFDIADLAWFVAGAHVDGTHNTSIDHFHEAFRITRQGGATGAEGARVRREFCEKLMGAVLDFLTVWDRVSGGVSIMIHIDGAQPPGSLLLPEHVKAHAYFNPALMAELPGARVSVARLAQQFIVDLGVPAVARWTRAFKNEGYNLPRGQTQEAPSISSIVPQSSPGSSHYLCFGQSSMEFDRLLQAYVNSSATNSSFPAVSGVFYVPASMSSASQPVLTTTTPQSARTAPASQPAPLRTSTPEPGATLTVRAARTAPETPRRVVEVSDAESDATDVELQILQSRIEVKRLRATLESSTRNVLNTGVGVEHHAGSQLPTGTPSRTGVGVEHRAVADEHPSMTDAGVEHHAGLQSPTRTLSTIGAGMERHAVTNALPLEEITSYAASVTDIILRFTSNN</sequence>
<evidence type="ECO:0000256" key="1">
    <source>
        <dbReference type="SAM" id="MobiDB-lite"/>
    </source>
</evidence>
<dbReference type="OrthoDB" id="2756427at2759"/>
<protein>
    <submittedName>
        <fullName evidence="2">Uncharacterized protein</fullName>
    </submittedName>
</protein>
<proteinExistence type="predicted"/>
<organism evidence="2 3">
    <name type="scientific">Grifola frondosa</name>
    <name type="common">Maitake</name>
    <name type="synonym">Polyporus frondosus</name>
    <dbReference type="NCBI Taxonomy" id="5627"/>
    <lineage>
        <taxon>Eukaryota</taxon>
        <taxon>Fungi</taxon>
        <taxon>Dikarya</taxon>
        <taxon>Basidiomycota</taxon>
        <taxon>Agaricomycotina</taxon>
        <taxon>Agaricomycetes</taxon>
        <taxon>Polyporales</taxon>
        <taxon>Grifolaceae</taxon>
        <taxon>Grifola</taxon>
    </lineage>
</organism>